<dbReference type="InterPro" id="IPR004107">
    <property type="entry name" value="Integrase_SAM-like_N"/>
</dbReference>
<proteinExistence type="inferred from homology"/>
<evidence type="ECO:0000313" key="8">
    <source>
        <dbReference type="EMBL" id="OUR96138.1"/>
    </source>
</evidence>
<evidence type="ECO:0000256" key="5">
    <source>
        <dbReference type="PROSITE-ProRule" id="PRU01248"/>
    </source>
</evidence>
<evidence type="ECO:0000313" key="9">
    <source>
        <dbReference type="Proteomes" id="UP000196531"/>
    </source>
</evidence>
<dbReference type="InterPro" id="IPR044068">
    <property type="entry name" value="CB"/>
</dbReference>
<dbReference type="EMBL" id="MAAO01000006">
    <property type="protein sequence ID" value="OUR96138.1"/>
    <property type="molecule type" value="Genomic_DNA"/>
</dbReference>
<evidence type="ECO:0000256" key="4">
    <source>
        <dbReference type="ARBA" id="ARBA00023172"/>
    </source>
</evidence>
<reference evidence="9" key="1">
    <citation type="journal article" date="2017" name="Proc. Natl. Acad. Sci. U.S.A.">
        <title>Simulation of Deepwater Horizon oil plume reveals substrate specialization within a complex community of hydrocarbon-degraders.</title>
        <authorList>
            <person name="Hu P."/>
            <person name="Dubinsky E.A."/>
            <person name="Probst A.J."/>
            <person name="Wang J."/>
            <person name="Sieber C.M.K."/>
            <person name="Tom L.M."/>
            <person name="Gardinali P."/>
            <person name="Banfield J.F."/>
            <person name="Atlas R.M."/>
            <person name="Andersen G.L."/>
        </authorList>
    </citation>
    <scope>NUCLEOTIDE SEQUENCE [LARGE SCALE GENOMIC DNA]</scope>
</reference>
<dbReference type="PROSITE" id="PS51900">
    <property type="entry name" value="CB"/>
    <property type="match status" value="1"/>
</dbReference>
<comment type="similarity">
    <text evidence="1">Belongs to the 'phage' integrase family.</text>
</comment>
<sequence>METRKTKNGNRYREMIRINGRVLKSPSFTRKTDAKEWKRRKESEKSKALAFGDEESLLNQSLKFKDYASIYINTYVKVQLAERTYSTYQGQLKTHLNPTFGEKELGKIKKEQILMFIASLKSKGHNGKGINVIIMLLKAILNHAVNNNYLLKNPLKGIRPQKEDLKTDSYWTKSEIDQFLNSNRSSTHYPIYFTALHTGMRLGELCGLKWDRVNFDLNLITITRSRNKIGLMDSTKTNMRRILPMVGQLRKLLLSLRQMGLSEFVFTLPDSSVIDYGHVYRKFMSDCKKAQIENKICFHDLRHTFATQFMMNGGNIFELQKILGHSKVEMTMRYAHFSPEHLQAASKYMSMGVDANFEQNEPYLNPDFQGAKVHLFLKKSGSA</sequence>
<evidence type="ECO:0000256" key="2">
    <source>
        <dbReference type="ARBA" id="ARBA00022908"/>
    </source>
</evidence>
<dbReference type="PROSITE" id="PS51898">
    <property type="entry name" value="TYR_RECOMBINASE"/>
    <property type="match status" value="1"/>
</dbReference>
<evidence type="ECO:0000256" key="3">
    <source>
        <dbReference type="ARBA" id="ARBA00023125"/>
    </source>
</evidence>
<evidence type="ECO:0000259" key="7">
    <source>
        <dbReference type="PROSITE" id="PS51900"/>
    </source>
</evidence>
<dbReference type="CDD" id="cd00796">
    <property type="entry name" value="INT_Rci_Hp1_C"/>
    <property type="match status" value="1"/>
</dbReference>
<dbReference type="InterPro" id="IPR011010">
    <property type="entry name" value="DNA_brk_join_enz"/>
</dbReference>
<name>A0A1Y5F5H9_9BACT</name>
<dbReference type="SUPFAM" id="SSF56349">
    <property type="entry name" value="DNA breaking-rejoining enzymes"/>
    <property type="match status" value="1"/>
</dbReference>
<dbReference type="PANTHER" id="PTHR30629">
    <property type="entry name" value="PROPHAGE INTEGRASE"/>
    <property type="match status" value="1"/>
</dbReference>
<dbReference type="InterPro" id="IPR002104">
    <property type="entry name" value="Integrase_catalytic"/>
</dbReference>
<organism evidence="8 9">
    <name type="scientific">Halobacteriovorax marinus</name>
    <dbReference type="NCBI Taxonomy" id="97084"/>
    <lineage>
        <taxon>Bacteria</taxon>
        <taxon>Pseudomonadati</taxon>
        <taxon>Bdellovibrionota</taxon>
        <taxon>Bacteriovoracia</taxon>
        <taxon>Bacteriovoracales</taxon>
        <taxon>Halobacteriovoraceae</taxon>
        <taxon>Halobacteriovorax</taxon>
    </lineage>
</organism>
<dbReference type="AlphaFoldDB" id="A0A1Y5F5H9"/>
<gene>
    <name evidence="8" type="ORF">A9Q84_07190</name>
</gene>
<dbReference type="GO" id="GO:0015074">
    <property type="term" value="P:DNA integration"/>
    <property type="evidence" value="ECO:0007669"/>
    <property type="project" value="UniProtKB-KW"/>
</dbReference>
<dbReference type="Pfam" id="PF14659">
    <property type="entry name" value="Phage_int_SAM_3"/>
    <property type="match status" value="1"/>
</dbReference>
<keyword evidence="2" id="KW-0229">DNA integration</keyword>
<dbReference type="InterPro" id="IPR050808">
    <property type="entry name" value="Phage_Integrase"/>
</dbReference>
<protein>
    <recommendedName>
        <fullName evidence="10">Integrase</fullName>
    </recommendedName>
</protein>
<dbReference type="InterPro" id="IPR010998">
    <property type="entry name" value="Integrase_recombinase_N"/>
</dbReference>
<dbReference type="Gene3D" id="1.10.150.130">
    <property type="match status" value="1"/>
</dbReference>
<dbReference type="PANTHER" id="PTHR30629:SF2">
    <property type="entry name" value="PROPHAGE INTEGRASE INTS-RELATED"/>
    <property type="match status" value="1"/>
</dbReference>
<keyword evidence="3 5" id="KW-0238">DNA-binding</keyword>
<dbReference type="GO" id="GO:0006310">
    <property type="term" value="P:DNA recombination"/>
    <property type="evidence" value="ECO:0007669"/>
    <property type="project" value="UniProtKB-KW"/>
</dbReference>
<evidence type="ECO:0000259" key="6">
    <source>
        <dbReference type="PROSITE" id="PS51898"/>
    </source>
</evidence>
<evidence type="ECO:0008006" key="10">
    <source>
        <dbReference type="Google" id="ProtNLM"/>
    </source>
</evidence>
<feature type="domain" description="Core-binding (CB)" evidence="7">
    <location>
        <begin position="62"/>
        <end position="145"/>
    </location>
</feature>
<dbReference type="Proteomes" id="UP000196531">
    <property type="component" value="Unassembled WGS sequence"/>
</dbReference>
<dbReference type="InterPro" id="IPR013762">
    <property type="entry name" value="Integrase-like_cat_sf"/>
</dbReference>
<dbReference type="Pfam" id="PF00589">
    <property type="entry name" value="Phage_integrase"/>
    <property type="match status" value="1"/>
</dbReference>
<dbReference type="GO" id="GO:0003677">
    <property type="term" value="F:DNA binding"/>
    <property type="evidence" value="ECO:0007669"/>
    <property type="project" value="UniProtKB-UniRule"/>
</dbReference>
<feature type="domain" description="Tyr recombinase" evidence="6">
    <location>
        <begin position="166"/>
        <end position="347"/>
    </location>
</feature>
<dbReference type="Gene3D" id="1.10.443.10">
    <property type="entry name" value="Intergrase catalytic core"/>
    <property type="match status" value="1"/>
</dbReference>
<keyword evidence="4" id="KW-0233">DNA recombination</keyword>
<comment type="caution">
    <text evidence="8">The sequence shown here is derived from an EMBL/GenBank/DDBJ whole genome shotgun (WGS) entry which is preliminary data.</text>
</comment>
<accession>A0A1Y5F5H9</accession>
<evidence type="ECO:0000256" key="1">
    <source>
        <dbReference type="ARBA" id="ARBA00008857"/>
    </source>
</evidence>